<protein>
    <recommendedName>
        <fullName evidence="12">Peptidase M48 domain-containing protein</fullName>
    </recommendedName>
</protein>
<evidence type="ECO:0000256" key="2">
    <source>
        <dbReference type="ARBA" id="ARBA00022475"/>
    </source>
</evidence>
<dbReference type="CDD" id="cd07328">
    <property type="entry name" value="M48_Ste24p_like"/>
    <property type="match status" value="1"/>
</dbReference>
<dbReference type="InterPro" id="IPR050083">
    <property type="entry name" value="HtpX_protease"/>
</dbReference>
<keyword evidence="2" id="KW-1003">Cell membrane</keyword>
<dbReference type="Gene3D" id="3.30.2010.10">
    <property type="entry name" value="Metalloproteases ('zincins'), catalytic domain"/>
    <property type="match status" value="1"/>
</dbReference>
<dbReference type="GO" id="GO:0005886">
    <property type="term" value="C:plasma membrane"/>
    <property type="evidence" value="ECO:0007669"/>
    <property type="project" value="UniProtKB-SubCell"/>
</dbReference>
<evidence type="ECO:0000256" key="7">
    <source>
        <dbReference type="ARBA" id="ARBA00022833"/>
    </source>
</evidence>
<dbReference type="AlphaFoldDB" id="A0A2M6P1G6"/>
<dbReference type="GO" id="GO:0004222">
    <property type="term" value="F:metalloendopeptidase activity"/>
    <property type="evidence" value="ECO:0007669"/>
    <property type="project" value="InterPro"/>
</dbReference>
<dbReference type="Proteomes" id="UP000228528">
    <property type="component" value="Unassembled WGS sequence"/>
</dbReference>
<keyword evidence="5" id="KW-0479">Metal-binding</keyword>
<comment type="subcellular location">
    <subcellularLocation>
        <location evidence="1">Cell membrane</location>
        <topology evidence="1">Multi-pass membrane protein</topology>
    </subcellularLocation>
</comment>
<evidence type="ECO:0000256" key="6">
    <source>
        <dbReference type="ARBA" id="ARBA00022801"/>
    </source>
</evidence>
<evidence type="ECO:0000256" key="11">
    <source>
        <dbReference type="RuleBase" id="RU003983"/>
    </source>
</evidence>
<feature type="domain" description="Peptidase M48" evidence="12">
    <location>
        <begin position="70"/>
        <end position="255"/>
    </location>
</feature>
<evidence type="ECO:0000259" key="12">
    <source>
        <dbReference type="Pfam" id="PF01435"/>
    </source>
</evidence>
<dbReference type="GO" id="GO:0046872">
    <property type="term" value="F:metal ion binding"/>
    <property type="evidence" value="ECO:0007669"/>
    <property type="project" value="UniProtKB-KW"/>
</dbReference>
<keyword evidence="10" id="KW-0472">Membrane</keyword>
<evidence type="ECO:0000256" key="1">
    <source>
        <dbReference type="ARBA" id="ARBA00004651"/>
    </source>
</evidence>
<dbReference type="EMBL" id="PFBW01000147">
    <property type="protein sequence ID" value="PIR77260.1"/>
    <property type="molecule type" value="Genomic_DNA"/>
</dbReference>
<comment type="caution">
    <text evidence="13">The sequence shown here is derived from an EMBL/GenBank/DDBJ whole genome shotgun (WGS) entry which is preliminary data.</text>
</comment>
<dbReference type="Pfam" id="PF01435">
    <property type="entry name" value="Peptidase_M48"/>
    <property type="match status" value="1"/>
</dbReference>
<dbReference type="PANTHER" id="PTHR43221">
    <property type="entry name" value="PROTEASE HTPX"/>
    <property type="match status" value="1"/>
</dbReference>
<keyword evidence="3 11" id="KW-0645">Protease</keyword>
<dbReference type="PANTHER" id="PTHR43221:SF1">
    <property type="entry name" value="PROTEASE HTPX"/>
    <property type="match status" value="1"/>
</dbReference>
<evidence type="ECO:0000313" key="13">
    <source>
        <dbReference type="EMBL" id="PIR77260.1"/>
    </source>
</evidence>
<evidence type="ECO:0000256" key="10">
    <source>
        <dbReference type="ARBA" id="ARBA00023136"/>
    </source>
</evidence>
<keyword evidence="4" id="KW-0812">Transmembrane</keyword>
<sequence length="313" mass="35364">KPFGIALNENEEKKLWKLTQDIAKEIESKPIGKIIVTPEPGIGVYLEGNLLSKIFGGGTRVLEIGLPSLHKLSIDEFKAILAHEYGHFSNKDTQWTPFTYAMGSSLTNTLKSMPGPSGNENGEGGIVRGIMSLNPAYWLLLLYVHLYFRITNAFSRIGEVKADIRAMQMYGGKAFRNGLLKVSTNDTIFSEIIQAKHIPELLKEGKTISNFSKFTELILSDVDKKTIDKIQAGILEMSQSHSIYDSHPALKIRIDYSEKFDNKEEKEKDFVDKLFDNWDKINEKVAELYNLRILAYLQALQQQSGTEEEAKKE</sequence>
<proteinExistence type="inferred from homology"/>
<comment type="similarity">
    <text evidence="11">Belongs to the peptidase M48 family.</text>
</comment>
<dbReference type="InterPro" id="IPR001915">
    <property type="entry name" value="Peptidase_M48"/>
</dbReference>
<evidence type="ECO:0000256" key="4">
    <source>
        <dbReference type="ARBA" id="ARBA00022692"/>
    </source>
</evidence>
<keyword evidence="6 11" id="KW-0378">Hydrolase</keyword>
<keyword evidence="9 11" id="KW-0482">Metalloprotease</keyword>
<dbReference type="GO" id="GO:0006508">
    <property type="term" value="P:proteolysis"/>
    <property type="evidence" value="ECO:0007669"/>
    <property type="project" value="UniProtKB-KW"/>
</dbReference>
<evidence type="ECO:0000256" key="3">
    <source>
        <dbReference type="ARBA" id="ARBA00022670"/>
    </source>
</evidence>
<gene>
    <name evidence="13" type="ORF">COU30_03415</name>
</gene>
<organism evidence="13 14">
    <name type="scientific">Candidatus Magasanikbacteria bacterium CG10_big_fil_rev_8_21_14_0_10_38_6</name>
    <dbReference type="NCBI Taxonomy" id="1974647"/>
    <lineage>
        <taxon>Bacteria</taxon>
        <taxon>Candidatus Magasanikiibacteriota</taxon>
    </lineage>
</organism>
<accession>A0A2M6P1G6</accession>
<reference evidence="14" key="1">
    <citation type="submission" date="2017-09" db="EMBL/GenBank/DDBJ databases">
        <title>Depth-based differentiation of microbial function through sediment-hosted aquifers and enrichment of novel symbionts in the deep terrestrial subsurface.</title>
        <authorList>
            <person name="Probst A.J."/>
            <person name="Ladd B."/>
            <person name="Jarett J.K."/>
            <person name="Geller-Mcgrath D.E."/>
            <person name="Sieber C.M.K."/>
            <person name="Emerson J.B."/>
            <person name="Anantharaman K."/>
            <person name="Thomas B.C."/>
            <person name="Malmstrom R."/>
            <person name="Stieglmeier M."/>
            <person name="Klingl A."/>
            <person name="Woyke T."/>
            <person name="Ryan C.M."/>
            <person name="Banfield J.F."/>
        </authorList>
    </citation>
    <scope>NUCLEOTIDE SEQUENCE [LARGE SCALE GENOMIC DNA]</scope>
</reference>
<evidence type="ECO:0000256" key="5">
    <source>
        <dbReference type="ARBA" id="ARBA00022723"/>
    </source>
</evidence>
<comment type="cofactor">
    <cofactor evidence="11">
        <name>Zn(2+)</name>
        <dbReference type="ChEBI" id="CHEBI:29105"/>
    </cofactor>
    <text evidence="11">Binds 1 zinc ion per subunit.</text>
</comment>
<evidence type="ECO:0000256" key="8">
    <source>
        <dbReference type="ARBA" id="ARBA00022989"/>
    </source>
</evidence>
<keyword evidence="8" id="KW-1133">Transmembrane helix</keyword>
<keyword evidence="7 11" id="KW-0862">Zinc</keyword>
<evidence type="ECO:0000313" key="14">
    <source>
        <dbReference type="Proteomes" id="UP000228528"/>
    </source>
</evidence>
<evidence type="ECO:0000256" key="9">
    <source>
        <dbReference type="ARBA" id="ARBA00023049"/>
    </source>
</evidence>
<name>A0A2M6P1G6_9BACT</name>
<feature type="non-terminal residue" evidence="13">
    <location>
        <position position="1"/>
    </location>
</feature>